<organism evidence="1">
    <name type="scientific">termite gut metagenome</name>
    <dbReference type="NCBI Taxonomy" id="433724"/>
    <lineage>
        <taxon>unclassified sequences</taxon>
        <taxon>metagenomes</taxon>
        <taxon>organismal metagenomes</taxon>
    </lineage>
</organism>
<protein>
    <submittedName>
        <fullName evidence="1">Uncharacterized protein</fullName>
    </submittedName>
</protein>
<dbReference type="EMBL" id="SNRY01010169">
    <property type="protein sequence ID" value="KAA6306105.1"/>
    <property type="molecule type" value="Genomic_DNA"/>
</dbReference>
<reference evidence="1" key="1">
    <citation type="submission" date="2019-03" db="EMBL/GenBank/DDBJ databases">
        <title>Single cell metagenomics reveals metabolic interactions within the superorganism composed of flagellate Streblomastix strix and complex community of Bacteroidetes bacteria on its surface.</title>
        <authorList>
            <person name="Treitli S.C."/>
            <person name="Kolisko M."/>
            <person name="Husnik F."/>
            <person name="Keeling P."/>
            <person name="Hampl V."/>
        </authorList>
    </citation>
    <scope>NUCLEOTIDE SEQUENCE</scope>
    <source>
        <strain evidence="1">STM</strain>
    </source>
</reference>
<name>A0A5J4P9D9_9ZZZZ</name>
<evidence type="ECO:0000313" key="1">
    <source>
        <dbReference type="EMBL" id="KAA6306105.1"/>
    </source>
</evidence>
<dbReference type="AlphaFoldDB" id="A0A5J4P9D9"/>
<gene>
    <name evidence="1" type="ORF">EZS27_042240</name>
</gene>
<proteinExistence type="predicted"/>
<comment type="caution">
    <text evidence="1">The sequence shown here is derived from an EMBL/GenBank/DDBJ whole genome shotgun (WGS) entry which is preliminary data.</text>
</comment>
<sequence>MSGFLAQTFMNHGDIDSDLVLQTTMNIFIKNHKKLYGLNDWRTVVLIALQQDVNFKIDFLKLYMQMNEETVFEE</sequence>
<accession>A0A5J4P9D9</accession>